<gene>
    <name evidence="3" type="ORF">EC973_002991</name>
</gene>
<keyword evidence="4" id="KW-1185">Reference proteome</keyword>
<evidence type="ECO:0000313" key="4">
    <source>
        <dbReference type="Proteomes" id="UP000605846"/>
    </source>
</evidence>
<dbReference type="InterPro" id="IPR013087">
    <property type="entry name" value="Znf_C2H2_type"/>
</dbReference>
<sequence length="206" mass="23698">MYNVLTRAVRLLQMQQNQIALLLAELEQYVSLDTTSIGMDRFDGDMNDVTFSQNWNCYTNQAFTCTPLWLSAGFLWQSSGEDPTLESYLYQYPTNASIVGTDSVLVQHTGPSHEQQVNLALRNQLANNTNQDITNGNTFEMPGTSQIAHVNRQVRHTRRSGVTHRQDQAIYETSSRQQTHRCDHCGRVFSRRDSRTRHIRCVHKIY</sequence>
<organism evidence="3 4">
    <name type="scientific">Apophysomyces ossiformis</name>
    <dbReference type="NCBI Taxonomy" id="679940"/>
    <lineage>
        <taxon>Eukaryota</taxon>
        <taxon>Fungi</taxon>
        <taxon>Fungi incertae sedis</taxon>
        <taxon>Mucoromycota</taxon>
        <taxon>Mucoromycotina</taxon>
        <taxon>Mucoromycetes</taxon>
        <taxon>Mucorales</taxon>
        <taxon>Mucorineae</taxon>
        <taxon>Mucoraceae</taxon>
        <taxon>Apophysomyces</taxon>
    </lineage>
</organism>
<keyword evidence="1" id="KW-0862">Zinc</keyword>
<dbReference type="EMBL" id="JABAYA010000019">
    <property type="protein sequence ID" value="KAF7730046.1"/>
    <property type="molecule type" value="Genomic_DNA"/>
</dbReference>
<dbReference type="Proteomes" id="UP000605846">
    <property type="component" value="Unassembled WGS sequence"/>
</dbReference>
<dbReference type="GO" id="GO:0008270">
    <property type="term" value="F:zinc ion binding"/>
    <property type="evidence" value="ECO:0007669"/>
    <property type="project" value="UniProtKB-KW"/>
</dbReference>
<dbReference type="PROSITE" id="PS50157">
    <property type="entry name" value="ZINC_FINGER_C2H2_2"/>
    <property type="match status" value="1"/>
</dbReference>
<dbReference type="AlphaFoldDB" id="A0A8H7BY31"/>
<dbReference type="PROSITE" id="PS00028">
    <property type="entry name" value="ZINC_FINGER_C2H2_1"/>
    <property type="match status" value="1"/>
</dbReference>
<proteinExistence type="predicted"/>
<feature type="domain" description="C2H2-type" evidence="2">
    <location>
        <begin position="180"/>
        <end position="203"/>
    </location>
</feature>
<keyword evidence="1" id="KW-0863">Zinc-finger</keyword>
<comment type="caution">
    <text evidence="3">The sequence shown here is derived from an EMBL/GenBank/DDBJ whole genome shotgun (WGS) entry which is preliminary data.</text>
</comment>
<evidence type="ECO:0000256" key="1">
    <source>
        <dbReference type="PROSITE-ProRule" id="PRU00042"/>
    </source>
</evidence>
<keyword evidence="1" id="KW-0479">Metal-binding</keyword>
<protein>
    <recommendedName>
        <fullName evidence="2">C2H2-type domain-containing protein</fullName>
    </recommendedName>
</protein>
<evidence type="ECO:0000259" key="2">
    <source>
        <dbReference type="PROSITE" id="PS50157"/>
    </source>
</evidence>
<name>A0A8H7BY31_9FUNG</name>
<evidence type="ECO:0000313" key="3">
    <source>
        <dbReference type="EMBL" id="KAF7730046.1"/>
    </source>
</evidence>
<reference evidence="3" key="1">
    <citation type="submission" date="2020-01" db="EMBL/GenBank/DDBJ databases">
        <title>Genome Sequencing of Three Apophysomyces-Like Fungal Strains Confirms a Novel Fungal Genus in the Mucoromycota with divergent Burkholderia-like Endosymbiotic Bacteria.</title>
        <authorList>
            <person name="Stajich J.E."/>
            <person name="Macias A.M."/>
            <person name="Carter-House D."/>
            <person name="Lovett B."/>
            <person name="Kasson L.R."/>
            <person name="Berry K."/>
            <person name="Grigoriev I."/>
            <person name="Chang Y."/>
            <person name="Spatafora J."/>
            <person name="Kasson M.T."/>
        </authorList>
    </citation>
    <scope>NUCLEOTIDE SEQUENCE</scope>
    <source>
        <strain evidence="3">NRRL A-21654</strain>
    </source>
</reference>
<accession>A0A8H7BY31</accession>